<protein>
    <submittedName>
        <fullName evidence="2">Uncharacterized protein</fullName>
    </submittedName>
</protein>
<organism evidence="2 3">
    <name type="scientific">Diatraea saccharalis</name>
    <name type="common">sugarcane borer</name>
    <dbReference type="NCBI Taxonomy" id="40085"/>
    <lineage>
        <taxon>Eukaryota</taxon>
        <taxon>Metazoa</taxon>
        <taxon>Ecdysozoa</taxon>
        <taxon>Arthropoda</taxon>
        <taxon>Hexapoda</taxon>
        <taxon>Insecta</taxon>
        <taxon>Pterygota</taxon>
        <taxon>Neoptera</taxon>
        <taxon>Endopterygota</taxon>
        <taxon>Lepidoptera</taxon>
        <taxon>Glossata</taxon>
        <taxon>Ditrysia</taxon>
        <taxon>Pyraloidea</taxon>
        <taxon>Crambidae</taxon>
        <taxon>Crambinae</taxon>
        <taxon>Diatraea</taxon>
    </lineage>
</organism>
<dbReference type="Proteomes" id="UP001153714">
    <property type="component" value="Chromosome 5"/>
</dbReference>
<gene>
    <name evidence="2" type="ORF">DIATSA_LOCUS10889</name>
</gene>
<dbReference type="OrthoDB" id="6374619at2759"/>
<feature type="region of interest" description="Disordered" evidence="1">
    <location>
        <begin position="154"/>
        <end position="177"/>
    </location>
</feature>
<accession>A0A9N9RC96</accession>
<evidence type="ECO:0000313" key="2">
    <source>
        <dbReference type="EMBL" id="CAG9793449.1"/>
    </source>
</evidence>
<evidence type="ECO:0000313" key="3">
    <source>
        <dbReference type="Proteomes" id="UP001153714"/>
    </source>
</evidence>
<keyword evidence="3" id="KW-1185">Reference proteome</keyword>
<name>A0A9N9RC96_9NEOP</name>
<sequence length="264" mass="31011">MTDGLLLWGSVASIQDIFILQKRAVRAIYEYNLRSRESLKVFKEINIYTVASQYIYENIMYTRKHYDSFTKKVVFIILTQEIKINLPFQASDFRKPEDYFWYLGDRSPYQMFQTRVLPCEVYHAIPTQQGAYIMEVILPCFTGSKITRLREARRIQRMQRSSSPSSSDESNHPPCPPTVDKVAQKLVILELAKKTITLMQKNQLIQQKIVALQKETSEFVAAVMKNPENRRRYYEHLMLYGIPQRFQLQITTENMSTIKVEPTT</sequence>
<proteinExistence type="predicted"/>
<reference evidence="2" key="2">
    <citation type="submission" date="2022-10" db="EMBL/GenBank/DDBJ databases">
        <authorList>
            <consortium name="ENA_rothamsted_submissions"/>
            <consortium name="culmorum"/>
            <person name="King R."/>
        </authorList>
    </citation>
    <scope>NUCLEOTIDE SEQUENCE</scope>
</reference>
<evidence type="ECO:0000256" key="1">
    <source>
        <dbReference type="SAM" id="MobiDB-lite"/>
    </source>
</evidence>
<dbReference type="AlphaFoldDB" id="A0A9N9RC96"/>
<dbReference type="EMBL" id="OU893336">
    <property type="protein sequence ID" value="CAG9793449.1"/>
    <property type="molecule type" value="Genomic_DNA"/>
</dbReference>
<reference evidence="2" key="1">
    <citation type="submission" date="2021-12" db="EMBL/GenBank/DDBJ databases">
        <authorList>
            <person name="King R."/>
        </authorList>
    </citation>
    <scope>NUCLEOTIDE SEQUENCE</scope>
</reference>